<dbReference type="HOGENOM" id="CLU_096072_4_4_2"/>
<dbReference type="PANTHER" id="PTHR33202">
    <property type="entry name" value="ZINC UPTAKE REGULATION PROTEIN"/>
    <property type="match status" value="1"/>
</dbReference>
<dbReference type="Pfam" id="PF01475">
    <property type="entry name" value="FUR"/>
    <property type="match status" value="1"/>
</dbReference>
<evidence type="ECO:0000313" key="1">
    <source>
        <dbReference type="EMBL" id="ADL18726.1"/>
    </source>
</evidence>
<dbReference type="PANTHER" id="PTHR33202:SF7">
    <property type="entry name" value="FERRIC UPTAKE REGULATION PROTEIN"/>
    <property type="match status" value="1"/>
</dbReference>
<dbReference type="Proteomes" id="UP000000346">
    <property type="component" value="Chromosome"/>
</dbReference>
<dbReference type="SUPFAM" id="SSF46785">
    <property type="entry name" value="Winged helix' DNA-binding domain"/>
    <property type="match status" value="1"/>
</dbReference>
<dbReference type="InterPro" id="IPR036388">
    <property type="entry name" value="WH-like_DNA-bd_sf"/>
</dbReference>
<dbReference type="KEGG" id="asc:ASAC_0319"/>
<gene>
    <name evidence="1" type="ordered locus">ASAC_0319</name>
</gene>
<reference evidence="1 2" key="1">
    <citation type="journal article" date="2010" name="Appl. Environ. Microbiol.">
        <title>The genome sequence of the crenarchaeon Acidilobus saccharovorans supports a new order, Acidilobales, and suggests an important ecological role in terrestrial acidic hot springs.</title>
        <authorList>
            <person name="Mardanov A.V."/>
            <person name="Svetlitchnyi V.A."/>
            <person name="Beletsky A.V."/>
            <person name="Prokofeva M.I."/>
            <person name="Bonch-Osmolovskaya E.A."/>
            <person name="Ravin N.V."/>
            <person name="Skryabin K.G."/>
        </authorList>
    </citation>
    <scope>NUCLEOTIDE SEQUENCE [LARGE SCALE GENOMIC DNA]</scope>
    <source>
        <strain evidence="2">DSM 16705 / JCM 18335 / VKM B-2471 / 345-15</strain>
    </source>
</reference>
<dbReference type="GO" id="GO:0000976">
    <property type="term" value="F:transcription cis-regulatory region binding"/>
    <property type="evidence" value="ECO:0007669"/>
    <property type="project" value="TreeGrafter"/>
</dbReference>
<dbReference type="EMBL" id="CP001742">
    <property type="protein sequence ID" value="ADL18726.1"/>
    <property type="molecule type" value="Genomic_DNA"/>
</dbReference>
<sequence>MLAMAEDEWVKSKLQEVLEKISSEDKRITPQRVLLTKLILSKVKEHASLKELFDAAQEELPRVGISTVYNTIKMLESMGIVDTFIVNDKLRIDQPIPHINVYCLDSDKIFDVDGDVASTVMDSLKSKGLNVKKIVVEAYCSGEKKEDRGPGDSISNLI</sequence>
<dbReference type="InterPro" id="IPR002481">
    <property type="entry name" value="FUR"/>
</dbReference>
<dbReference type="AlphaFoldDB" id="D9Q088"/>
<evidence type="ECO:0000313" key="2">
    <source>
        <dbReference type="Proteomes" id="UP000000346"/>
    </source>
</evidence>
<proteinExistence type="predicted"/>
<organism evidence="1 2">
    <name type="scientific">Acidilobus saccharovorans (strain DSM 16705 / JCM 18335 / VKM B-2471 / 345-15)</name>
    <dbReference type="NCBI Taxonomy" id="666510"/>
    <lineage>
        <taxon>Archaea</taxon>
        <taxon>Thermoproteota</taxon>
        <taxon>Thermoprotei</taxon>
        <taxon>Acidilobales</taxon>
        <taxon>Acidilobaceae</taxon>
        <taxon>Acidilobus</taxon>
    </lineage>
</organism>
<dbReference type="eggNOG" id="arCOG01868">
    <property type="taxonomic scope" value="Archaea"/>
</dbReference>
<protein>
    <submittedName>
        <fullName evidence="1">Putative transcriptional regulator</fullName>
    </submittedName>
</protein>
<dbReference type="Gene3D" id="1.10.10.10">
    <property type="entry name" value="Winged helix-like DNA-binding domain superfamily/Winged helix DNA-binding domain"/>
    <property type="match status" value="1"/>
</dbReference>
<dbReference type="STRING" id="666510.ASAC_0319"/>
<dbReference type="InterPro" id="IPR036390">
    <property type="entry name" value="WH_DNA-bd_sf"/>
</dbReference>
<name>D9Q088_ACIS3</name>
<accession>D9Q088</accession>
<keyword evidence="2" id="KW-1185">Reference proteome</keyword>
<dbReference type="GO" id="GO:1900376">
    <property type="term" value="P:regulation of secondary metabolite biosynthetic process"/>
    <property type="evidence" value="ECO:0007669"/>
    <property type="project" value="TreeGrafter"/>
</dbReference>
<dbReference type="InParanoid" id="D9Q088"/>
<dbReference type="GO" id="GO:0045892">
    <property type="term" value="P:negative regulation of DNA-templated transcription"/>
    <property type="evidence" value="ECO:0007669"/>
    <property type="project" value="TreeGrafter"/>
</dbReference>
<dbReference type="GO" id="GO:0008270">
    <property type="term" value="F:zinc ion binding"/>
    <property type="evidence" value="ECO:0007669"/>
    <property type="project" value="TreeGrafter"/>
</dbReference>
<dbReference type="GO" id="GO:0003700">
    <property type="term" value="F:DNA-binding transcription factor activity"/>
    <property type="evidence" value="ECO:0007669"/>
    <property type="project" value="InterPro"/>
</dbReference>